<evidence type="ECO:0000256" key="1">
    <source>
        <dbReference type="SAM" id="MobiDB-lite"/>
    </source>
</evidence>
<evidence type="ECO:0000313" key="3">
    <source>
        <dbReference type="Proteomes" id="UP000596661"/>
    </source>
</evidence>
<feature type="compositionally biased region" description="Polar residues" evidence="1">
    <location>
        <begin position="88"/>
        <end position="102"/>
    </location>
</feature>
<dbReference type="EnsemblPlants" id="evm.model.09.1286">
    <property type="protein sequence ID" value="cds.evm.model.09.1286"/>
    <property type="gene ID" value="evm.TU.09.1286"/>
</dbReference>
<protein>
    <submittedName>
        <fullName evidence="2">Uncharacterized protein</fullName>
    </submittedName>
</protein>
<organism evidence="2 3">
    <name type="scientific">Cannabis sativa</name>
    <name type="common">Hemp</name>
    <name type="synonym">Marijuana</name>
    <dbReference type="NCBI Taxonomy" id="3483"/>
    <lineage>
        <taxon>Eukaryota</taxon>
        <taxon>Viridiplantae</taxon>
        <taxon>Streptophyta</taxon>
        <taxon>Embryophyta</taxon>
        <taxon>Tracheophyta</taxon>
        <taxon>Spermatophyta</taxon>
        <taxon>Magnoliopsida</taxon>
        <taxon>eudicotyledons</taxon>
        <taxon>Gunneridae</taxon>
        <taxon>Pentapetalae</taxon>
        <taxon>rosids</taxon>
        <taxon>fabids</taxon>
        <taxon>Rosales</taxon>
        <taxon>Cannabaceae</taxon>
        <taxon>Cannabis</taxon>
    </lineage>
</organism>
<reference evidence="2" key="2">
    <citation type="submission" date="2021-03" db="UniProtKB">
        <authorList>
            <consortium name="EnsemblPlants"/>
        </authorList>
    </citation>
    <scope>IDENTIFICATION</scope>
</reference>
<name>A0A803QDY7_CANSA</name>
<accession>A0A803QDY7</accession>
<dbReference type="EMBL" id="UZAU01000766">
    <property type="status" value="NOT_ANNOTATED_CDS"/>
    <property type="molecule type" value="Genomic_DNA"/>
</dbReference>
<dbReference type="AlphaFoldDB" id="A0A803QDY7"/>
<sequence length="186" mass="20468">MECGCLGHPFDKCLIYLEKIDNGEEPNLEYRTTMKGSTLPISSYDRYRTNFSKGNTWPLLTRFAKNSLISSIPSLKNQDQPHPRQLISGESSQPSHISSSVTATITPATSEASSQHNIQFGCQSLNSELGNHQNAFAGFPTTPASIELRPMVHFTPAKLHHVTAPLTQVPINKPLQHSVAMNHSTS</sequence>
<dbReference type="Proteomes" id="UP000596661">
    <property type="component" value="Chromosome 9"/>
</dbReference>
<feature type="region of interest" description="Disordered" evidence="1">
    <location>
        <begin position="73"/>
        <end position="102"/>
    </location>
</feature>
<reference evidence="2" key="1">
    <citation type="submission" date="2018-11" db="EMBL/GenBank/DDBJ databases">
        <authorList>
            <person name="Grassa J C."/>
        </authorList>
    </citation>
    <scope>NUCLEOTIDE SEQUENCE [LARGE SCALE GENOMIC DNA]</scope>
</reference>
<dbReference type="Gramene" id="evm.model.09.1286">
    <property type="protein sequence ID" value="cds.evm.model.09.1286"/>
    <property type="gene ID" value="evm.TU.09.1286"/>
</dbReference>
<evidence type="ECO:0000313" key="2">
    <source>
        <dbReference type="EnsemblPlants" id="cds.evm.model.09.1286"/>
    </source>
</evidence>
<proteinExistence type="predicted"/>
<keyword evidence="3" id="KW-1185">Reference proteome</keyword>